<protein>
    <submittedName>
        <fullName evidence="1">Uncharacterized protein</fullName>
    </submittedName>
</protein>
<dbReference type="EMBL" id="BARU01034087">
    <property type="protein sequence ID" value="GAH61885.1"/>
    <property type="molecule type" value="Genomic_DNA"/>
</dbReference>
<proteinExistence type="predicted"/>
<comment type="caution">
    <text evidence="1">The sequence shown here is derived from an EMBL/GenBank/DDBJ whole genome shotgun (WGS) entry which is preliminary data.</text>
</comment>
<dbReference type="AlphaFoldDB" id="X1HXT2"/>
<evidence type="ECO:0000313" key="1">
    <source>
        <dbReference type="EMBL" id="GAH61885.1"/>
    </source>
</evidence>
<feature type="non-terminal residue" evidence="1">
    <location>
        <position position="1"/>
    </location>
</feature>
<sequence length="137" mass="15170">IIYGARSYKKNLVLTHYPRDVYAQKVTEKGVEDYKTGELEIDGFKQTSALVDVAVTTYVAEVSLPNHKGKVKVPSAKVTLSGLALEMEGRGLEPTLVELIVRVDSSVGSKLVNSYLTLMKLRDSCVVTIIKLMRIIR</sequence>
<name>X1HXT2_9ZZZZ</name>
<organism evidence="1">
    <name type="scientific">marine sediment metagenome</name>
    <dbReference type="NCBI Taxonomy" id="412755"/>
    <lineage>
        <taxon>unclassified sequences</taxon>
        <taxon>metagenomes</taxon>
        <taxon>ecological metagenomes</taxon>
    </lineage>
</organism>
<accession>X1HXT2</accession>
<reference evidence="1" key="1">
    <citation type="journal article" date="2014" name="Front. Microbiol.">
        <title>High frequency of phylogenetically diverse reductive dehalogenase-homologous genes in deep subseafloor sedimentary metagenomes.</title>
        <authorList>
            <person name="Kawai M."/>
            <person name="Futagami T."/>
            <person name="Toyoda A."/>
            <person name="Takaki Y."/>
            <person name="Nishi S."/>
            <person name="Hori S."/>
            <person name="Arai W."/>
            <person name="Tsubouchi T."/>
            <person name="Morono Y."/>
            <person name="Uchiyama I."/>
            <person name="Ito T."/>
            <person name="Fujiyama A."/>
            <person name="Inagaki F."/>
            <person name="Takami H."/>
        </authorList>
    </citation>
    <scope>NUCLEOTIDE SEQUENCE</scope>
    <source>
        <strain evidence="1">Expedition CK06-06</strain>
    </source>
</reference>
<gene>
    <name evidence="1" type="ORF">S03H2_53547</name>
</gene>